<feature type="domain" description="Aminotransferase class V" evidence="3">
    <location>
        <begin position="418"/>
        <end position="592"/>
    </location>
</feature>
<dbReference type="PANTHER" id="PTHR43092:SF2">
    <property type="entry name" value="HERCYNYLCYSTEINE SULFOXIDE LYASE"/>
    <property type="match status" value="1"/>
</dbReference>
<evidence type="ECO:0000313" key="5">
    <source>
        <dbReference type="Proteomes" id="UP000094043"/>
    </source>
</evidence>
<dbReference type="InterPro" id="IPR015424">
    <property type="entry name" value="PyrdxlP-dep_Trfase"/>
</dbReference>
<reference evidence="4" key="2">
    <citation type="journal article" date="2022" name="Elife">
        <title>Obligate sexual reproduction of a homothallic fungus closely related to the Cryptococcus pathogenic species complex.</title>
        <authorList>
            <person name="Passer A.R."/>
            <person name="Clancey S.A."/>
            <person name="Shea T."/>
            <person name="David-Palma M."/>
            <person name="Averette A.F."/>
            <person name="Boekhout T."/>
            <person name="Porcel B.M."/>
            <person name="Nowrousian M."/>
            <person name="Cuomo C.A."/>
            <person name="Sun S."/>
            <person name="Heitman J."/>
            <person name="Coelho M.A."/>
        </authorList>
    </citation>
    <scope>NUCLEOTIDE SEQUENCE</scope>
    <source>
        <strain evidence="4">CBS 7841</strain>
    </source>
</reference>
<dbReference type="GeneID" id="91090078"/>
<protein>
    <recommendedName>
        <fullName evidence="3">Aminotransferase class V domain-containing protein</fullName>
    </recommendedName>
</protein>
<evidence type="ECO:0000256" key="2">
    <source>
        <dbReference type="SAM" id="MobiDB-lite"/>
    </source>
</evidence>
<dbReference type="InterPro" id="IPR000192">
    <property type="entry name" value="Aminotrans_V_dom"/>
</dbReference>
<dbReference type="Proteomes" id="UP000094043">
    <property type="component" value="Chromosome 7"/>
</dbReference>
<keyword evidence="1" id="KW-0663">Pyridoxal phosphate</keyword>
<dbReference type="InterPro" id="IPR013024">
    <property type="entry name" value="GGCT-like"/>
</dbReference>
<name>A0AAJ8M3W4_9TREE</name>
<dbReference type="Gene3D" id="3.90.1150.10">
    <property type="entry name" value="Aspartate Aminotransferase, domain 1"/>
    <property type="match status" value="1"/>
</dbReference>
<dbReference type="EMBL" id="CP143790">
    <property type="protein sequence ID" value="WVN90628.1"/>
    <property type="molecule type" value="Genomic_DNA"/>
</dbReference>
<keyword evidence="5" id="KW-1185">Reference proteome</keyword>
<dbReference type="Pfam" id="PF00266">
    <property type="entry name" value="Aminotran_5"/>
    <property type="match status" value="1"/>
</dbReference>
<dbReference type="InterPro" id="IPR015421">
    <property type="entry name" value="PyrdxlP-dep_Trfase_major"/>
</dbReference>
<organism evidence="4 5">
    <name type="scientific">Cryptococcus depauperatus CBS 7841</name>
    <dbReference type="NCBI Taxonomy" id="1295531"/>
    <lineage>
        <taxon>Eukaryota</taxon>
        <taxon>Fungi</taxon>
        <taxon>Dikarya</taxon>
        <taxon>Basidiomycota</taxon>
        <taxon>Agaricomycotina</taxon>
        <taxon>Tremellomycetes</taxon>
        <taxon>Tremellales</taxon>
        <taxon>Cryptococcaceae</taxon>
        <taxon>Cryptococcus</taxon>
    </lineage>
</organism>
<feature type="compositionally biased region" description="Basic and acidic residues" evidence="2">
    <location>
        <begin position="156"/>
        <end position="167"/>
    </location>
</feature>
<feature type="region of interest" description="Disordered" evidence="2">
    <location>
        <begin position="147"/>
        <end position="170"/>
    </location>
</feature>
<dbReference type="AlphaFoldDB" id="A0AAJ8M3W4"/>
<dbReference type="SUPFAM" id="SSF53383">
    <property type="entry name" value="PLP-dependent transferases"/>
    <property type="match status" value="1"/>
</dbReference>
<accession>A0AAJ8M3W4</accession>
<proteinExistence type="predicted"/>
<evidence type="ECO:0000313" key="4">
    <source>
        <dbReference type="EMBL" id="WVN90628.1"/>
    </source>
</evidence>
<dbReference type="PANTHER" id="PTHR43092">
    <property type="entry name" value="L-CYSTEINE DESULFHYDRASE"/>
    <property type="match status" value="1"/>
</dbReference>
<sequence length="700" mass="79756">MLEKAGFLYSVVAAQEQTYDCRSHSRHRLTMTDEDSLFLCCEGITLQGALLPGYTRHRVKSEMYPAIIDKERLRQLSGANIPDEEALNTRGILIKGLSHQDVCALDLFEGEEYTRIWLPVKLTSQSFSIANLLDQTAGHGHEAIGNHAQSASSHDMTSHEVDDTGDNKDEELSEGWTYVWCGSLEKIEPKIWTLEELVKAKECEWKHLPDDWFEVLNRPEDGQLPFSRQQSEIEDGDERKVQGKHKEGYETFGRKMLKYWGFKEGYINLNHGSYGSPPLSVIADMHTLSQQVEQNPDLFMRRSYFSILDETRNAVAKMVSASQEEVVLVPNTTHGIFNVLDNMIWEEGDILVIFSTTYGAIGQMCKYFADSSPVKLHIISLDFPLTHSEVLRQTEEVLASYNLATKPTSTEQCNPIGKTPKTRIRMVLVDVLASNPGVMYPWEEIISLCKKYNILSLVDGAHAIGQIPLNLEKAGCDFFVSNCHKWLMSHRGGAFFYVPVRNQHMIRTTIPTSIGYESSNYPTPPPGRPWQWAHQYIWTGTQDWMPLFSILPAMKFREKIGGEKRIMQYCHTLAVEGGKRVANKWQTDIMDTPSNELTVAMSNVALPHIPTPKDLGDQAKQLHYLEESMFKANCFAACYVHAGRWWIRFSAQIWNELSDFEYVADIMEKSCLEIKNGDYVEQEDNEEIERNAGNMPTHDE</sequence>
<dbReference type="InterPro" id="IPR015422">
    <property type="entry name" value="PyrdxlP-dep_Trfase_small"/>
</dbReference>
<reference evidence="4" key="3">
    <citation type="submission" date="2024-01" db="EMBL/GenBank/DDBJ databases">
        <authorList>
            <person name="Coelho M.A."/>
            <person name="David-Palma M."/>
            <person name="Shea T."/>
            <person name="Sun S."/>
            <person name="Cuomo C.A."/>
            <person name="Heitman J."/>
        </authorList>
    </citation>
    <scope>NUCLEOTIDE SEQUENCE</scope>
    <source>
        <strain evidence="4">CBS 7841</strain>
    </source>
</reference>
<evidence type="ECO:0000256" key="1">
    <source>
        <dbReference type="ARBA" id="ARBA00022898"/>
    </source>
</evidence>
<reference evidence="4" key="1">
    <citation type="submission" date="2016-06" db="EMBL/GenBank/DDBJ databases">
        <authorList>
            <person name="Cuomo C."/>
            <person name="Litvintseva A."/>
            <person name="Heitman J."/>
            <person name="Chen Y."/>
            <person name="Sun S."/>
            <person name="Springer D."/>
            <person name="Dromer F."/>
            <person name="Young S."/>
            <person name="Zeng Q."/>
            <person name="Chapman S."/>
            <person name="Gujja S."/>
            <person name="Saif S."/>
            <person name="Birren B."/>
        </authorList>
    </citation>
    <scope>NUCLEOTIDE SEQUENCE</scope>
    <source>
        <strain evidence="4">CBS 7841</strain>
    </source>
</reference>
<evidence type="ECO:0000259" key="3">
    <source>
        <dbReference type="Pfam" id="PF00266"/>
    </source>
</evidence>
<dbReference type="KEGG" id="cdep:91090078"/>
<gene>
    <name evidence="4" type="ORF">L203_105869</name>
</gene>
<dbReference type="Gene3D" id="3.10.490.10">
    <property type="entry name" value="Gamma-glutamyl cyclotransferase-like"/>
    <property type="match status" value="1"/>
</dbReference>
<dbReference type="RefSeq" id="XP_066071328.1">
    <property type="nucleotide sequence ID" value="XM_066215231.1"/>
</dbReference>
<dbReference type="CDD" id="cd06661">
    <property type="entry name" value="GGCT_like"/>
    <property type="match status" value="1"/>
</dbReference>
<dbReference type="Gene3D" id="3.40.640.10">
    <property type="entry name" value="Type I PLP-dependent aspartate aminotransferase-like (Major domain)"/>
    <property type="match status" value="1"/>
</dbReference>